<sequence>MAIPYLNLIDKLAKYLAIFKITADCKSVRYSPWVSTSVRAPAHGARTLVEGVPHTAAIRYKIIKKYNSIILTTFPTFPTLWMLQL</sequence>
<proteinExistence type="predicted"/>
<accession>A0AAV3X670</accession>
<evidence type="ECO:0000313" key="2">
    <source>
        <dbReference type="Proteomes" id="UP001050975"/>
    </source>
</evidence>
<gene>
    <name evidence="1" type="ORF">MiSe_25470</name>
</gene>
<name>A0AAV3X670_9CYAN</name>
<keyword evidence="2" id="KW-1185">Reference proteome</keyword>
<dbReference type="AlphaFoldDB" id="A0AAV3X670"/>
<comment type="caution">
    <text evidence="1">The sequence shown here is derived from an EMBL/GenBank/DDBJ whole genome shotgun (WGS) entry which is preliminary data.</text>
</comment>
<dbReference type="EMBL" id="BLAY01000034">
    <property type="protein sequence ID" value="GET37793.1"/>
    <property type="molecule type" value="Genomic_DNA"/>
</dbReference>
<protein>
    <submittedName>
        <fullName evidence="1">Uncharacterized protein</fullName>
    </submittedName>
</protein>
<reference evidence="1" key="1">
    <citation type="submission" date="2019-10" db="EMBL/GenBank/DDBJ databases">
        <title>Draft genome sequece of Microseira wollei NIES-4236.</title>
        <authorList>
            <person name="Yamaguchi H."/>
            <person name="Suzuki S."/>
            <person name="Kawachi M."/>
        </authorList>
    </citation>
    <scope>NUCLEOTIDE SEQUENCE</scope>
    <source>
        <strain evidence="1">NIES-4236</strain>
    </source>
</reference>
<organism evidence="1 2">
    <name type="scientific">Microseira wollei NIES-4236</name>
    <dbReference type="NCBI Taxonomy" id="2530354"/>
    <lineage>
        <taxon>Bacteria</taxon>
        <taxon>Bacillati</taxon>
        <taxon>Cyanobacteriota</taxon>
        <taxon>Cyanophyceae</taxon>
        <taxon>Oscillatoriophycideae</taxon>
        <taxon>Aerosakkonematales</taxon>
        <taxon>Aerosakkonemataceae</taxon>
        <taxon>Microseira</taxon>
    </lineage>
</organism>
<evidence type="ECO:0000313" key="1">
    <source>
        <dbReference type="EMBL" id="GET37793.1"/>
    </source>
</evidence>
<dbReference type="Proteomes" id="UP001050975">
    <property type="component" value="Unassembled WGS sequence"/>
</dbReference>